<evidence type="ECO:0000256" key="3">
    <source>
        <dbReference type="ARBA" id="ARBA00017088"/>
    </source>
</evidence>
<keyword evidence="9" id="KW-0458">Lysosome</keyword>
<evidence type="ECO:0000256" key="11">
    <source>
        <dbReference type="ARBA" id="ARBA00025515"/>
    </source>
</evidence>
<dbReference type="InterPro" id="IPR050854">
    <property type="entry name" value="LMBD1_LysCbl_Transport"/>
</dbReference>
<sequence length="973" mass="107220">MNAYGLDEKNKGGDVGVSVDAADLGSNAPSYHRRFSERPLETVEKFEKAVRSQQRHTRNPSDQIDMLDSSLFGVVKKGGRPLHHSGPYDAAMKPEVLEATALGNQLALEATPQRNIEEAIQNHVPLDGTAAIPPGVGGMTYTEQDIEQDEGLGQYPGVTYDSGDTERRGQGNWDGAFASQYRDDGEATEEKVRRRDGKGDVHFVEEDIREEEAEGVSRKRETLNLKVVGSTPTSGFGLLSSYQFGLGPFPSTTTTKTTAMDHFVTAVTGTTSAVALVGIVVFATGIVKYYQAPRDRDALCTLVTIIALSSVLATVLLFPVDVALVSNTTDNATGLKKAWATDEKIGQILFGLKVLYYSLYSLDVGFVLLFIPFTYFFYEEWDADSTTGERVKNSLKYSVFFLFTAVVLFLIGFFVPIAKADKAHLDLDYFKKLLAGNHSEKALAFTIGILLTIGSALFISYTAPGLALLPLSLISPSLSPVPTTSRADQALAHNRERQRAIEVKYAGSHAQMNSKDRRALEALQREERTLVRHVRLAEEAGRKSGPLRWVRRVFGKMGRVGRVVLGLVVGAGSVVTVASMIISGIEKLTGSVCGRRCGFILDRTPKLFNLVDRGLVMSSRIFPLDYIITTLLVLLFFMATMLGILYIGIRVLWVNIFRVRPGSTQPQGLLLLASLLTLTILAINYSLVTVVAPQYAHFGHQKFCNHTLGNGFIRDCTDYPDLIVPCDASAPTNICTPTVMSSFVDRVGLNYPFFGQVGFWSQWIFVGVWVLSGLWILVRGVRWAREEDEDSDDEVEDGDEEESLLGSWRRRVISMTEQEIRLTTSPTDKHLPSSLGQHHARPHGHSPQIYPNSPSSRSRTTWTEPLTGYQKEAAKLRQGRQNPALLDNLKIELPECALQLKDVAMASLKDGETMLVSVFEEEVGSLDDFFTSTLNPPPATPSASSSPSHNQPGKHETKWQQKSPKSENPQKQS</sequence>
<feature type="transmembrane region" description="Helical" evidence="13">
    <location>
        <begin position="299"/>
        <end position="320"/>
    </location>
</feature>
<dbReference type="SUPFAM" id="SSF55194">
    <property type="entry name" value="Ribosome recycling factor, RRF"/>
    <property type="match status" value="1"/>
</dbReference>
<evidence type="ECO:0000256" key="5">
    <source>
        <dbReference type="ARBA" id="ARBA00022628"/>
    </source>
</evidence>
<evidence type="ECO:0000313" key="16">
    <source>
        <dbReference type="Proteomes" id="UP000033140"/>
    </source>
</evidence>
<protein>
    <recommendedName>
        <fullName evidence="3">Probable lysosomal cobalamin transporter</fullName>
    </recommendedName>
</protein>
<feature type="transmembrane region" description="Helical" evidence="13">
    <location>
        <begin position="354"/>
        <end position="378"/>
    </location>
</feature>
<accession>A0A0E9NN26</accession>
<evidence type="ECO:0000256" key="12">
    <source>
        <dbReference type="SAM" id="MobiDB-lite"/>
    </source>
</evidence>
<feature type="compositionally biased region" description="Polar residues" evidence="12">
    <location>
        <begin position="960"/>
        <end position="973"/>
    </location>
</feature>
<dbReference type="AlphaFoldDB" id="A0A0E9NN26"/>
<reference evidence="15 16" key="3">
    <citation type="journal article" date="2015" name="Genome Announc.">
        <title>Draft Genome Sequence of the Archiascomycetous Yeast Saitoella complicata.</title>
        <authorList>
            <person name="Yamauchi K."/>
            <person name="Kondo S."/>
            <person name="Hamamoto M."/>
            <person name="Takahashi Y."/>
            <person name="Ogura Y."/>
            <person name="Hayashi T."/>
            <person name="Nishida H."/>
        </authorList>
    </citation>
    <scope>NUCLEOTIDE SEQUENCE [LARGE SCALE GENOMIC DNA]</scope>
    <source>
        <strain evidence="15 16">NRRL Y-17804</strain>
    </source>
</reference>
<feature type="region of interest" description="Disordered" evidence="12">
    <location>
        <begin position="823"/>
        <end position="862"/>
    </location>
</feature>
<dbReference type="EMBL" id="BACD03000043">
    <property type="protein sequence ID" value="GAO51282.1"/>
    <property type="molecule type" value="Genomic_DNA"/>
</dbReference>
<keyword evidence="5" id="KW-0846">Cobalamin</keyword>
<evidence type="ECO:0000256" key="10">
    <source>
        <dbReference type="ARBA" id="ARBA00023285"/>
    </source>
</evidence>
<evidence type="ECO:0000256" key="6">
    <source>
        <dbReference type="ARBA" id="ARBA00022692"/>
    </source>
</evidence>
<feature type="transmembrane region" description="Helical" evidence="13">
    <location>
        <begin position="669"/>
        <end position="688"/>
    </location>
</feature>
<dbReference type="GO" id="GO:0072665">
    <property type="term" value="P:protein localization to vacuole"/>
    <property type="evidence" value="ECO:0007669"/>
    <property type="project" value="TreeGrafter"/>
</dbReference>
<dbReference type="PANTHER" id="PTHR16130">
    <property type="entry name" value="LYSOSOMAL COBALAMIN TRANSPORTER-RELATED"/>
    <property type="match status" value="1"/>
</dbReference>
<organism evidence="15 16">
    <name type="scientific">Saitoella complicata (strain BCRC 22490 / CBS 7301 / JCM 7358 / NBRC 10748 / NRRL Y-17804)</name>
    <dbReference type="NCBI Taxonomy" id="698492"/>
    <lineage>
        <taxon>Eukaryota</taxon>
        <taxon>Fungi</taxon>
        <taxon>Dikarya</taxon>
        <taxon>Ascomycota</taxon>
        <taxon>Taphrinomycotina</taxon>
        <taxon>Taphrinomycotina incertae sedis</taxon>
        <taxon>Saitoella</taxon>
    </lineage>
</organism>
<feature type="transmembrane region" description="Helical" evidence="13">
    <location>
        <begin position="399"/>
        <end position="418"/>
    </location>
</feature>
<dbReference type="InterPro" id="IPR006876">
    <property type="entry name" value="LMBR1-like_membr_prot"/>
</dbReference>
<comment type="similarity">
    <text evidence="2">Belongs to the LIMR family. LMBRD1 subfamily.</text>
</comment>
<evidence type="ECO:0000256" key="1">
    <source>
        <dbReference type="ARBA" id="ARBA00004155"/>
    </source>
</evidence>
<comment type="function">
    <text evidence="11">Probable lysosomal cobalamin transporter. Required to export cobalamin from lysosomes allowing its conversion to cofactors.</text>
</comment>
<evidence type="ECO:0000256" key="7">
    <source>
        <dbReference type="ARBA" id="ARBA00022989"/>
    </source>
</evidence>
<feature type="compositionally biased region" description="Basic and acidic residues" evidence="12">
    <location>
        <begin position="1"/>
        <end position="12"/>
    </location>
</feature>
<evidence type="ECO:0000313" key="15">
    <source>
        <dbReference type="EMBL" id="GAO51282.1"/>
    </source>
</evidence>
<keyword evidence="16" id="KW-1185">Reference proteome</keyword>
<evidence type="ECO:0000256" key="2">
    <source>
        <dbReference type="ARBA" id="ARBA00009901"/>
    </source>
</evidence>
<reference evidence="15 16" key="1">
    <citation type="journal article" date="2011" name="J. Gen. Appl. Microbiol.">
        <title>Draft genome sequencing of the enigmatic yeast Saitoella complicata.</title>
        <authorList>
            <person name="Nishida H."/>
            <person name="Hamamoto M."/>
            <person name="Sugiyama J."/>
        </authorList>
    </citation>
    <scope>NUCLEOTIDE SEQUENCE [LARGE SCALE GENOMIC DNA]</scope>
    <source>
        <strain evidence="15 16">NRRL Y-17804</strain>
    </source>
</reference>
<keyword evidence="10" id="KW-0170">Cobalt</keyword>
<reference evidence="15 16" key="2">
    <citation type="journal article" date="2014" name="J. Gen. Appl. Microbiol.">
        <title>The early diverging ascomycetous budding yeast Saitoella complicata has three histone deacetylases belonging to the Clr6, Hos2, and Rpd3 lineages.</title>
        <authorList>
            <person name="Nishida H."/>
            <person name="Matsumoto T."/>
            <person name="Kondo S."/>
            <person name="Hamamoto M."/>
            <person name="Yoshikawa H."/>
        </authorList>
    </citation>
    <scope>NUCLEOTIDE SEQUENCE [LARGE SCALE GENOMIC DNA]</scope>
    <source>
        <strain evidence="15 16">NRRL Y-17804</strain>
    </source>
</reference>
<feature type="transmembrane region" description="Helical" evidence="13">
    <location>
        <begin position="442"/>
        <end position="469"/>
    </location>
</feature>
<feature type="transmembrane region" description="Helical" evidence="13">
    <location>
        <begin position="263"/>
        <end position="287"/>
    </location>
</feature>
<feature type="transmembrane region" description="Helical" evidence="13">
    <location>
        <begin position="626"/>
        <end position="649"/>
    </location>
</feature>
<keyword evidence="8 13" id="KW-0472">Membrane</keyword>
<comment type="subcellular location">
    <subcellularLocation>
        <location evidence="1">Lysosome membrane</location>
        <topology evidence="1">Multi-pass membrane protein</topology>
    </subcellularLocation>
</comment>
<dbReference type="InterPro" id="IPR036191">
    <property type="entry name" value="RRF_sf"/>
</dbReference>
<dbReference type="GO" id="GO:0031419">
    <property type="term" value="F:cobalamin binding"/>
    <property type="evidence" value="ECO:0007669"/>
    <property type="project" value="UniProtKB-KW"/>
</dbReference>
<gene>
    <name evidence="15" type="ORF">G7K_5388-t2</name>
</gene>
<dbReference type="Pfam" id="PF01765">
    <property type="entry name" value="RRF"/>
    <property type="match status" value="1"/>
</dbReference>
<feature type="region of interest" description="Disordered" evidence="12">
    <location>
        <begin position="1"/>
        <end position="36"/>
    </location>
</feature>
<dbReference type="GO" id="GO:0005774">
    <property type="term" value="C:vacuolar membrane"/>
    <property type="evidence" value="ECO:0007669"/>
    <property type="project" value="TreeGrafter"/>
</dbReference>
<evidence type="ECO:0000256" key="8">
    <source>
        <dbReference type="ARBA" id="ARBA00023136"/>
    </source>
</evidence>
<evidence type="ECO:0000256" key="13">
    <source>
        <dbReference type="SAM" id="Phobius"/>
    </source>
</evidence>
<evidence type="ECO:0000256" key="9">
    <source>
        <dbReference type="ARBA" id="ARBA00023228"/>
    </source>
</evidence>
<keyword evidence="6 13" id="KW-0812">Transmembrane</keyword>
<comment type="caution">
    <text evidence="15">The sequence shown here is derived from an EMBL/GenBank/DDBJ whole genome shotgun (WGS) entry which is preliminary data.</text>
</comment>
<dbReference type="Gene3D" id="3.30.1360.40">
    <property type="match status" value="1"/>
</dbReference>
<proteinExistence type="inferred from homology"/>
<feature type="transmembrane region" description="Helical" evidence="13">
    <location>
        <begin position="759"/>
        <end position="778"/>
    </location>
</feature>
<feature type="transmembrane region" description="Helical" evidence="13">
    <location>
        <begin position="560"/>
        <end position="582"/>
    </location>
</feature>
<dbReference type="Proteomes" id="UP000033140">
    <property type="component" value="Unassembled WGS sequence"/>
</dbReference>
<dbReference type="Pfam" id="PF04791">
    <property type="entry name" value="LMBR1"/>
    <property type="match status" value="1"/>
</dbReference>
<keyword evidence="7 13" id="KW-1133">Transmembrane helix</keyword>
<keyword evidence="4" id="KW-0813">Transport</keyword>
<feature type="compositionally biased region" description="Polar residues" evidence="12">
    <location>
        <begin position="849"/>
        <end position="862"/>
    </location>
</feature>
<feature type="domain" description="Ribosome recycling factor" evidence="14">
    <location>
        <begin position="870"/>
        <end position="922"/>
    </location>
</feature>
<evidence type="ECO:0000256" key="4">
    <source>
        <dbReference type="ARBA" id="ARBA00022448"/>
    </source>
</evidence>
<evidence type="ECO:0000259" key="14">
    <source>
        <dbReference type="Pfam" id="PF01765"/>
    </source>
</evidence>
<dbReference type="PANTHER" id="PTHR16130:SF2">
    <property type="entry name" value="LYSOSOMAL COBALAMIN TRANSPORT ESCORT PROTEIN LMBD1"/>
    <property type="match status" value="1"/>
</dbReference>
<dbReference type="InterPro" id="IPR023584">
    <property type="entry name" value="Ribosome_recyc_fac_dom"/>
</dbReference>
<name>A0A0E9NN26_SAICN</name>
<feature type="region of interest" description="Disordered" evidence="12">
    <location>
        <begin position="928"/>
        <end position="973"/>
    </location>
</feature>